<name>I4BA73_TURPD</name>
<dbReference type="Proteomes" id="UP000006048">
    <property type="component" value="Chromosome"/>
</dbReference>
<sequence>MYPKFLETRAWVICNNFNQRSTRFLGAPQRSKSRNIIHRQAWNQTSRRIYRYFFYRTNEASGQPKSSGVPSPWALRIQGLIRELRRRGSDGRQLWQRRIFQILEVWSYNPRPRQPAANAAWQICSGILTAANHWRRRSRNVLKGIPTWTNVLWRVAWLNRRTAISKDRPDWQVRYRIIVSTSFRNRALGWNRTYHRILQVL</sequence>
<gene>
    <name evidence="1" type="ordered locus">Turpa_3545</name>
</gene>
<dbReference type="EMBL" id="CP002959">
    <property type="protein sequence ID" value="AFM14180.1"/>
    <property type="molecule type" value="Genomic_DNA"/>
</dbReference>
<reference evidence="1 2" key="1">
    <citation type="submission" date="2012-06" db="EMBL/GenBank/DDBJ databases">
        <title>The complete chromosome of genome of Turneriella parva DSM 21527.</title>
        <authorList>
            <consortium name="US DOE Joint Genome Institute (JGI-PGF)"/>
            <person name="Lucas S."/>
            <person name="Han J."/>
            <person name="Lapidus A."/>
            <person name="Bruce D."/>
            <person name="Goodwin L."/>
            <person name="Pitluck S."/>
            <person name="Peters L."/>
            <person name="Kyrpides N."/>
            <person name="Mavromatis K."/>
            <person name="Ivanova N."/>
            <person name="Mikhailova N."/>
            <person name="Chertkov O."/>
            <person name="Detter J.C."/>
            <person name="Tapia R."/>
            <person name="Han C."/>
            <person name="Land M."/>
            <person name="Hauser L."/>
            <person name="Markowitz V."/>
            <person name="Cheng J.-F."/>
            <person name="Hugenholtz P."/>
            <person name="Woyke T."/>
            <person name="Wu D."/>
            <person name="Gronow S."/>
            <person name="Wellnitz S."/>
            <person name="Brambilla E."/>
            <person name="Klenk H.-P."/>
            <person name="Eisen J.A."/>
        </authorList>
    </citation>
    <scope>NUCLEOTIDE SEQUENCE [LARGE SCALE GENOMIC DNA]</scope>
    <source>
        <strain evidence="2">ATCC BAA-1111 / DSM 21527 / NCTC 11395 / H</strain>
    </source>
</reference>
<evidence type="ECO:0000313" key="1">
    <source>
        <dbReference type="EMBL" id="AFM14180.1"/>
    </source>
</evidence>
<accession>I4BA73</accession>
<organism evidence="1 2">
    <name type="scientific">Turneriella parva (strain ATCC BAA-1111 / DSM 21527 / NCTC 11395 / H)</name>
    <name type="common">Leptospira parva</name>
    <dbReference type="NCBI Taxonomy" id="869212"/>
    <lineage>
        <taxon>Bacteria</taxon>
        <taxon>Pseudomonadati</taxon>
        <taxon>Spirochaetota</taxon>
        <taxon>Spirochaetia</taxon>
        <taxon>Leptospirales</taxon>
        <taxon>Leptospiraceae</taxon>
        <taxon>Turneriella</taxon>
    </lineage>
</organism>
<evidence type="ECO:0000313" key="2">
    <source>
        <dbReference type="Proteomes" id="UP000006048"/>
    </source>
</evidence>
<dbReference type="STRING" id="869212.Turpa_3545"/>
<dbReference type="KEGG" id="tpx:Turpa_3545"/>
<dbReference type="AlphaFoldDB" id="I4BA73"/>
<keyword evidence="2" id="KW-1185">Reference proteome</keyword>
<proteinExistence type="predicted"/>
<protein>
    <submittedName>
        <fullName evidence="1">Uncharacterized protein</fullName>
    </submittedName>
</protein>
<dbReference type="HOGENOM" id="CLU_1293892_0_0_12"/>